<dbReference type="AlphaFoldDB" id="A0A2J6RW25"/>
<dbReference type="PANTHER" id="PTHR33112:SF10">
    <property type="entry name" value="TOL"/>
    <property type="match status" value="1"/>
</dbReference>
<name>A0A2J6RW25_HYAVF</name>
<protein>
    <submittedName>
        <fullName evidence="2">HET-domain-containing protein</fullName>
    </submittedName>
</protein>
<dbReference type="PANTHER" id="PTHR33112">
    <property type="entry name" value="DOMAIN PROTEIN, PUTATIVE-RELATED"/>
    <property type="match status" value="1"/>
</dbReference>
<evidence type="ECO:0000313" key="3">
    <source>
        <dbReference type="Proteomes" id="UP000235786"/>
    </source>
</evidence>
<evidence type="ECO:0000313" key="2">
    <source>
        <dbReference type="EMBL" id="PMD42706.1"/>
    </source>
</evidence>
<dbReference type="OrthoDB" id="3560191at2759"/>
<dbReference type="Proteomes" id="UP000235786">
    <property type="component" value="Unassembled WGS sequence"/>
</dbReference>
<keyword evidence="3" id="KW-1185">Reference proteome</keyword>
<dbReference type="EMBL" id="KZ613943">
    <property type="protein sequence ID" value="PMD42706.1"/>
    <property type="molecule type" value="Genomic_DNA"/>
</dbReference>
<gene>
    <name evidence="2" type="ORF">L207DRAFT_632442</name>
</gene>
<sequence>MQQISNRKREARYSNQKYRSKTGCPWPQLIELPLTLIGWLAWPISELRERHTNNSLCARCWEILRRTGKAKRRAQKASFRIASCEGVFASSDHIDSLGNDCGLCLLFKTTILEEMMVLARLDENESSLQTIKHFENCKSFHVIYRMAFDEFDSRVSHSLEFQYYFHDNPVNPRIRKTLHLASSKELCFQGRAQASHLESSTNSTSTFALANSWLSACATHYKECEREKRLSFRQKRHFFLPTRVIDIGSGPDISPRLRYSVDISGQPRYLTLSHCWGSDIPGCLMLLNESAMKQSIILHTLSQTFQDALIVTKALGLQYIWIDALCIIQDNEEDWQTESAQMRDYYSNSYCNIAATASIDGSEGLFRQRNVSYLARPLSVRVDNTAYKIVDSALWEREIEEAPLNKRAWVCQELTLAPRTLHFGSSQVFWECGKTISSELFPLAFSSCVDSNPRRALHRDLESISKQAFGSPGNQVDFFKVWTMIVELYSKGGLTYETDRLVAIGGIAAEIHHSLKIEYFAGLWRRDFTRQLLWQCLQWDHASRPEKYIAPSWSWASVTGAVTYSSRDTLRLAAIQDLVKVRNIAVELDGANPFGHVKRGAAFLEGKLFRMRFETPSLNCERAGDGSRYAEVWVGADCFFKMWLTVSRDISWIGETEIPWRHDDLYCLPVQSGPVYGRRVEPMMRGLLLDRTGVTGEFQRYGTFSVWRNVSVDVIRAGLKGFDQRAGESGLECTEDSDGGYNYLIKII</sequence>
<proteinExistence type="predicted"/>
<reference evidence="2 3" key="1">
    <citation type="submission" date="2016-04" db="EMBL/GenBank/DDBJ databases">
        <title>A degradative enzymes factory behind the ericoid mycorrhizal symbiosis.</title>
        <authorList>
            <consortium name="DOE Joint Genome Institute"/>
            <person name="Martino E."/>
            <person name="Morin E."/>
            <person name="Grelet G."/>
            <person name="Kuo A."/>
            <person name="Kohler A."/>
            <person name="Daghino S."/>
            <person name="Barry K."/>
            <person name="Choi C."/>
            <person name="Cichocki N."/>
            <person name="Clum A."/>
            <person name="Copeland A."/>
            <person name="Hainaut M."/>
            <person name="Haridas S."/>
            <person name="Labutti K."/>
            <person name="Lindquist E."/>
            <person name="Lipzen A."/>
            <person name="Khouja H.-R."/>
            <person name="Murat C."/>
            <person name="Ohm R."/>
            <person name="Olson A."/>
            <person name="Spatafora J."/>
            <person name="Veneault-Fourrey C."/>
            <person name="Henrissat B."/>
            <person name="Grigoriev I."/>
            <person name="Martin F."/>
            <person name="Perotto S."/>
        </authorList>
    </citation>
    <scope>NUCLEOTIDE SEQUENCE [LARGE SCALE GENOMIC DNA]</scope>
    <source>
        <strain evidence="2 3">F</strain>
    </source>
</reference>
<dbReference type="InterPro" id="IPR010730">
    <property type="entry name" value="HET"/>
</dbReference>
<dbReference type="Pfam" id="PF06985">
    <property type="entry name" value="HET"/>
    <property type="match status" value="1"/>
</dbReference>
<accession>A0A2J6RW25</accession>
<feature type="domain" description="Heterokaryon incompatibility" evidence="1">
    <location>
        <begin position="269"/>
        <end position="413"/>
    </location>
</feature>
<evidence type="ECO:0000259" key="1">
    <source>
        <dbReference type="Pfam" id="PF06985"/>
    </source>
</evidence>
<organism evidence="2 3">
    <name type="scientific">Hyaloscypha variabilis (strain UAMH 11265 / GT02V1 / F)</name>
    <name type="common">Meliniomyces variabilis</name>
    <dbReference type="NCBI Taxonomy" id="1149755"/>
    <lineage>
        <taxon>Eukaryota</taxon>
        <taxon>Fungi</taxon>
        <taxon>Dikarya</taxon>
        <taxon>Ascomycota</taxon>
        <taxon>Pezizomycotina</taxon>
        <taxon>Leotiomycetes</taxon>
        <taxon>Helotiales</taxon>
        <taxon>Hyaloscyphaceae</taxon>
        <taxon>Hyaloscypha</taxon>
        <taxon>Hyaloscypha variabilis</taxon>
    </lineage>
</organism>